<sequence length="834" mass="92679">MDKTKTRPRLVLFSTLLLLLSSTNSAIWAAEPLFSTFLESGQKEIKACHYDQAEKQLEMALANSEHLGETAEGRMKLYCELGAAYCYTGKFEKSREYLEKVVLYRKSKVVPGKKQTLEAQLALYEPVCMLGTVYRNMDRFADSERLYKESLNVFQGNNSLNLLCQATVLYALGTLYLEMQKPKEAETILKAALSTREKTAQKKYLSENGIYDALGRSYYLQDRLSEAEETLKKALEFAREEKSATSEAYTEANLSLVYGALGKYEEARKLLKESLETISKSHGEGSNQMATCYSTLAKVAIEQDQYDEAEELLSKALQTHRKLLGEDHTFTARDLMRLSTLMKNQGRYGEAEDYAQKSLSIYEKLLGNDNEGTNQARRDLAQIIAESGTKQPEKLNQAIELLSKAASSGSLVDKALNDLTLGEVQIRKGEKKEAEQSIKNAVAMLDGSGDETRLPLYKCTTALADFYLSQGREQDAELYADKALKLKRQMLASDASDQARLVVDLRKAADIKMRLGKSNEYQNLSAEIKSIVEASPQMKDAVSIRKFERQENSQSVKQRPVKNKWALVIGISNFKESDINLRFAAKDAIDFSNYLVNDAGFSPTNVKLLTDKNATRDNIIKELGDGFLGRKAGLDDLVVIYVSSHGSTSMENADGVNFLVAHDTNPQALLSTGIPMQWLSQIIKEQVHSDRVILIMDVCHSGAASSGAKGLSREKFNTDKIAVGAGQAIICSSAPEQVSWESKNYQNSVFTRKLIDALKRPGSNLDTAYDYLKEQVYAEVMQDRHKVQTPLYFSRAWQGPPPVLAVPVNAGAGTANPSNNQKPGIKKAGSAKKR</sequence>
<evidence type="ECO:0000256" key="2">
    <source>
        <dbReference type="ARBA" id="ARBA00022803"/>
    </source>
</evidence>
<evidence type="ECO:0000256" key="4">
    <source>
        <dbReference type="SAM" id="Coils"/>
    </source>
</evidence>
<name>A0A8J7P7V7_9BACT</name>
<feature type="domain" description="Peptidase C14 caspase" evidence="7">
    <location>
        <begin position="564"/>
        <end position="794"/>
    </location>
</feature>
<keyword evidence="1" id="KW-0677">Repeat</keyword>
<dbReference type="SUPFAM" id="SSF48452">
    <property type="entry name" value="TPR-like"/>
    <property type="match status" value="3"/>
</dbReference>
<feature type="coiled-coil region" evidence="4">
    <location>
        <begin position="299"/>
        <end position="326"/>
    </location>
</feature>
<gene>
    <name evidence="8" type="ORF">J0M35_09445</name>
</gene>
<evidence type="ECO:0000256" key="6">
    <source>
        <dbReference type="SAM" id="SignalP"/>
    </source>
</evidence>
<feature type="repeat" description="TPR" evidence="3">
    <location>
        <begin position="290"/>
        <end position="323"/>
    </location>
</feature>
<dbReference type="PANTHER" id="PTHR45641:SF19">
    <property type="entry name" value="NEPHROCYSTIN-3"/>
    <property type="match status" value="1"/>
</dbReference>
<proteinExistence type="predicted"/>
<accession>A0A8J7P7V7</accession>
<dbReference type="Pfam" id="PF13374">
    <property type="entry name" value="TPR_10"/>
    <property type="match status" value="2"/>
</dbReference>
<reference evidence="8" key="1">
    <citation type="submission" date="2021-02" db="EMBL/GenBank/DDBJ databases">
        <title>Genome-Resolved Metagenomics of a Microbial Community Performing Photosynthetic Biological Nutrient Removal.</title>
        <authorList>
            <person name="Mcdaniel E.A."/>
        </authorList>
    </citation>
    <scope>NUCLEOTIDE SEQUENCE</scope>
    <source>
        <strain evidence="8">UWPOB_OBS1</strain>
    </source>
</reference>
<dbReference type="AlphaFoldDB" id="A0A8J7P7V7"/>
<feature type="repeat" description="TPR" evidence="3">
    <location>
        <begin position="166"/>
        <end position="199"/>
    </location>
</feature>
<dbReference type="Gene3D" id="1.25.40.10">
    <property type="entry name" value="Tetratricopeptide repeat domain"/>
    <property type="match status" value="4"/>
</dbReference>
<keyword evidence="6" id="KW-0732">Signal</keyword>
<feature type="region of interest" description="Disordered" evidence="5">
    <location>
        <begin position="808"/>
        <end position="834"/>
    </location>
</feature>
<protein>
    <submittedName>
        <fullName evidence="8">Tetratricopeptide repeat protein</fullName>
    </submittedName>
</protein>
<feature type="chain" id="PRO_5035209718" evidence="6">
    <location>
        <begin position="30"/>
        <end position="834"/>
    </location>
</feature>
<dbReference type="InterPro" id="IPR029030">
    <property type="entry name" value="Caspase-like_dom_sf"/>
</dbReference>
<dbReference type="GO" id="GO:0004197">
    <property type="term" value="F:cysteine-type endopeptidase activity"/>
    <property type="evidence" value="ECO:0007669"/>
    <property type="project" value="InterPro"/>
</dbReference>
<dbReference type="InterPro" id="IPR019734">
    <property type="entry name" value="TPR_rpt"/>
</dbReference>
<dbReference type="InterPro" id="IPR011600">
    <property type="entry name" value="Pept_C14_caspase"/>
</dbReference>
<dbReference type="SUPFAM" id="SSF52129">
    <property type="entry name" value="Caspase-like"/>
    <property type="match status" value="1"/>
</dbReference>
<organism evidence="8 9">
    <name type="scientific">Candidatus Obscuribacter phosphatis</name>
    <dbReference type="NCBI Taxonomy" id="1906157"/>
    <lineage>
        <taxon>Bacteria</taxon>
        <taxon>Bacillati</taxon>
        <taxon>Candidatus Melainabacteria</taxon>
        <taxon>Candidatus Obscuribacterales</taxon>
        <taxon>Candidatus Obscuribacteraceae</taxon>
        <taxon>Candidatus Obscuribacter</taxon>
    </lineage>
</organism>
<dbReference type="Pfam" id="PF13181">
    <property type="entry name" value="TPR_8"/>
    <property type="match status" value="1"/>
</dbReference>
<dbReference type="InterPro" id="IPR011990">
    <property type="entry name" value="TPR-like_helical_dom_sf"/>
</dbReference>
<dbReference type="Pfam" id="PF00656">
    <property type="entry name" value="Peptidase_C14"/>
    <property type="match status" value="1"/>
</dbReference>
<dbReference type="EMBL" id="JAFLCK010000011">
    <property type="protein sequence ID" value="MBN8660574.1"/>
    <property type="molecule type" value="Genomic_DNA"/>
</dbReference>
<evidence type="ECO:0000313" key="9">
    <source>
        <dbReference type="Proteomes" id="UP000664277"/>
    </source>
</evidence>
<keyword evidence="4" id="KW-0175">Coiled coil</keyword>
<dbReference type="Proteomes" id="UP000664277">
    <property type="component" value="Unassembled WGS sequence"/>
</dbReference>
<keyword evidence="2 3" id="KW-0802">TPR repeat</keyword>
<comment type="caution">
    <text evidence="8">The sequence shown here is derived from an EMBL/GenBank/DDBJ whole genome shotgun (WGS) entry which is preliminary data.</text>
</comment>
<evidence type="ECO:0000256" key="5">
    <source>
        <dbReference type="SAM" id="MobiDB-lite"/>
    </source>
</evidence>
<dbReference type="Gene3D" id="3.40.50.1460">
    <property type="match status" value="1"/>
</dbReference>
<evidence type="ECO:0000313" key="8">
    <source>
        <dbReference type="EMBL" id="MBN8660574.1"/>
    </source>
</evidence>
<evidence type="ECO:0000256" key="1">
    <source>
        <dbReference type="ARBA" id="ARBA00022737"/>
    </source>
</evidence>
<dbReference type="PANTHER" id="PTHR45641">
    <property type="entry name" value="TETRATRICOPEPTIDE REPEAT PROTEIN (AFU_ORTHOLOGUE AFUA_6G03870)"/>
    <property type="match status" value="1"/>
</dbReference>
<feature type="signal peptide" evidence="6">
    <location>
        <begin position="1"/>
        <end position="29"/>
    </location>
</feature>
<dbReference type="GO" id="GO:0006508">
    <property type="term" value="P:proteolysis"/>
    <property type="evidence" value="ECO:0007669"/>
    <property type="project" value="InterPro"/>
</dbReference>
<evidence type="ECO:0000256" key="3">
    <source>
        <dbReference type="PROSITE-ProRule" id="PRU00339"/>
    </source>
</evidence>
<dbReference type="SMART" id="SM00028">
    <property type="entry name" value="TPR"/>
    <property type="match status" value="9"/>
</dbReference>
<feature type="repeat" description="TPR" evidence="3">
    <location>
        <begin position="208"/>
        <end position="241"/>
    </location>
</feature>
<evidence type="ECO:0000259" key="7">
    <source>
        <dbReference type="Pfam" id="PF00656"/>
    </source>
</evidence>
<dbReference type="Pfam" id="PF13424">
    <property type="entry name" value="TPR_12"/>
    <property type="match status" value="2"/>
</dbReference>
<dbReference type="PROSITE" id="PS50005">
    <property type="entry name" value="TPR"/>
    <property type="match status" value="3"/>
</dbReference>